<dbReference type="EMBL" id="LT906434">
    <property type="protein sequence ID" value="SNU79267.1"/>
    <property type="molecule type" value="Genomic_DNA"/>
</dbReference>
<evidence type="ECO:0000313" key="2">
    <source>
        <dbReference type="Proteomes" id="UP000215033"/>
    </source>
</evidence>
<dbReference type="AlphaFoldDB" id="A0AB38DPV1"/>
<reference evidence="1 2" key="1">
    <citation type="submission" date="2017-06" db="EMBL/GenBank/DDBJ databases">
        <authorList>
            <consortium name="Pathogen Informatics"/>
        </authorList>
    </citation>
    <scope>NUCLEOTIDE SEQUENCE [LARGE SCALE GENOMIC DNA]</scope>
    <source>
        <strain evidence="1 2">NCTC12230</strain>
    </source>
</reference>
<dbReference type="Proteomes" id="UP000215033">
    <property type="component" value="Chromosome 1"/>
</dbReference>
<organism evidence="1 2">
    <name type="scientific">Neisseria zoodegmatis</name>
    <dbReference type="NCBI Taxonomy" id="326523"/>
    <lineage>
        <taxon>Bacteria</taxon>
        <taxon>Pseudomonadati</taxon>
        <taxon>Pseudomonadota</taxon>
        <taxon>Betaproteobacteria</taxon>
        <taxon>Neisseriales</taxon>
        <taxon>Neisseriaceae</taxon>
        <taxon>Neisseria</taxon>
    </lineage>
</organism>
<sequence>MRRITAARLLRMISGSVKAGQTFARVLDGQGGHDNEYFRHTVVLLRRQQNAGDLRVDGQTRHLLAELG</sequence>
<name>A0AB38DPV1_9NEIS</name>
<evidence type="ECO:0000313" key="1">
    <source>
        <dbReference type="EMBL" id="SNU79267.1"/>
    </source>
</evidence>
<gene>
    <name evidence="1" type="ORF">SAMEA4504057_00760</name>
</gene>
<accession>A0AB38DPV1</accession>
<dbReference type="KEGG" id="nzo:SAMEA4504057_0760"/>
<proteinExistence type="predicted"/>
<protein>
    <submittedName>
        <fullName evidence="1">Uncharacterized protein</fullName>
    </submittedName>
</protein>